<comment type="caution">
    <text evidence="2">The sequence shown here is derived from an EMBL/GenBank/DDBJ whole genome shotgun (WGS) entry which is preliminary data.</text>
</comment>
<evidence type="ECO:0000313" key="2">
    <source>
        <dbReference type="EMBL" id="KAJ5089280.1"/>
    </source>
</evidence>
<dbReference type="EMBL" id="JAPQKI010000009">
    <property type="protein sequence ID" value="KAJ5089280.1"/>
    <property type="molecule type" value="Genomic_DNA"/>
</dbReference>
<feature type="compositionally biased region" description="Polar residues" evidence="1">
    <location>
        <begin position="559"/>
        <end position="580"/>
    </location>
</feature>
<sequence>MEVPAAEDSMEMASPYHQEQVDDFDIDIDLMEDHVSNMDSDMVGVDDPAALSATEPDMVMYDEPSPESMVDAENFDLLDADEGTVPNYEADMLGSDQDEELVEDVPTIQVEITDSNTTETQTDNYHVPEPAETIESAPYVSDHRTETVTSEVIAEPRSQSEAEHTQQGILLESGQTGEVQAEQPEGTQVSVSNDQTEFNEAAHSALDSTVDIAEDQPAHTHTSPLAQSAQVTEPDVSNAQAELDETAHVALDGTDTAEDQQSVHLQTSSDGPETQVSQTDSASKETEVENTEYPVTPKPHESHESHESHELEHQTHEPEYENPEDESLHPVKVLYQDNEISLFPPLAGDSAETFFLHDEEIGYDNVGRLFSCFRDVLGDNVAKDEVLVIDIDALGIQITEDSQHTSKMTLQHILDIYVRLSYNDGITHPDPLYLTLTSKISSYSELAGLDSAANEGKGLSQIHAWDVDWEDEGNEGSAAYEQPVEDSHVGEPQGQSAQAAHAEAPDDGYSEHDGADTGPVEPVHEQGENEEDNHDSTRVQSTHEEKGENHDDSEAQDIEPSTATTGTTSNPHPNEQSPRGSTHYMVRQGWDSWEETPSKESQNEEDQHEEDQHEEDQHEEDQHEKDQHEEDQREEVHASHDHDEEIPTRNSVHADHRDFDDFEDEATHEQNYVPESADDTTAGDLTFVPDEKFTQENGIAPDDQDGTAGLDDNSFGESEYTLDNTPQEDNLDFPEQTLDPEDDLLGIAEDLVQTPDQGRQNDQLKYAEEDLVSPHDDDAAASPAGEAQDNGPHSDFQASEAIELSGIDPFSTDSHPNDNISTSAQGAQEKDENERDPTNATPDSKRHRPSEATKIEGTVSSPPKLHSCHTPKSLKRMREAGDVWIRTTSPP</sequence>
<dbReference type="AlphaFoldDB" id="A0A9W9K1E9"/>
<dbReference type="RefSeq" id="XP_056471262.1">
    <property type="nucleotide sequence ID" value="XM_056620456.1"/>
</dbReference>
<feature type="compositionally biased region" description="Basic and acidic residues" evidence="1">
    <location>
        <begin position="620"/>
        <end position="659"/>
    </location>
</feature>
<reference evidence="2" key="1">
    <citation type="submission" date="2022-11" db="EMBL/GenBank/DDBJ databases">
        <authorList>
            <person name="Petersen C."/>
        </authorList>
    </citation>
    <scope>NUCLEOTIDE SEQUENCE</scope>
    <source>
        <strain evidence="2">IBT 30761</strain>
    </source>
</reference>
<feature type="compositionally biased region" description="Acidic residues" evidence="1">
    <location>
        <begin position="603"/>
        <end position="619"/>
    </location>
</feature>
<dbReference type="OrthoDB" id="5339076at2759"/>
<feature type="compositionally biased region" description="Polar residues" evidence="1">
    <location>
        <begin position="259"/>
        <end position="281"/>
    </location>
</feature>
<dbReference type="GeneID" id="81359435"/>
<dbReference type="Proteomes" id="UP001149074">
    <property type="component" value="Unassembled WGS sequence"/>
</dbReference>
<evidence type="ECO:0000313" key="3">
    <source>
        <dbReference type="Proteomes" id="UP001149074"/>
    </source>
</evidence>
<gene>
    <name evidence="2" type="ORF">N7532_007964</name>
</gene>
<feature type="compositionally biased region" description="Polar residues" evidence="1">
    <location>
        <begin position="754"/>
        <end position="763"/>
    </location>
</feature>
<proteinExistence type="predicted"/>
<feature type="compositionally biased region" description="Polar residues" evidence="1">
    <location>
        <begin position="219"/>
        <end position="237"/>
    </location>
</feature>
<feature type="region of interest" description="Disordered" evidence="1">
    <location>
        <begin position="217"/>
        <end position="237"/>
    </location>
</feature>
<reference evidence="2" key="2">
    <citation type="journal article" date="2023" name="IMA Fungus">
        <title>Comparative genomic study of the Penicillium genus elucidates a diverse pangenome and 15 lateral gene transfer events.</title>
        <authorList>
            <person name="Petersen C."/>
            <person name="Sorensen T."/>
            <person name="Nielsen M.R."/>
            <person name="Sondergaard T.E."/>
            <person name="Sorensen J.L."/>
            <person name="Fitzpatrick D.A."/>
            <person name="Frisvad J.C."/>
            <person name="Nielsen K.L."/>
        </authorList>
    </citation>
    <scope>NUCLEOTIDE SEQUENCE</scope>
    <source>
        <strain evidence="2">IBT 30761</strain>
    </source>
</reference>
<feature type="region of interest" description="Disordered" evidence="1">
    <location>
        <begin position="473"/>
        <end position="891"/>
    </location>
</feature>
<protein>
    <submittedName>
        <fullName evidence="2">Uncharacterized protein</fullName>
    </submittedName>
</protein>
<dbReference type="InterPro" id="IPR018822">
    <property type="entry name" value="UPF0646"/>
</dbReference>
<feature type="compositionally biased region" description="Basic residues" evidence="1">
    <location>
        <begin position="866"/>
        <end position="875"/>
    </location>
</feature>
<feature type="region of interest" description="Disordered" evidence="1">
    <location>
        <begin position="256"/>
        <end position="326"/>
    </location>
</feature>
<name>A0A9W9K1E9_9EURO</name>
<feature type="compositionally biased region" description="Basic and acidic residues" evidence="1">
    <location>
        <begin position="534"/>
        <end position="553"/>
    </location>
</feature>
<feature type="region of interest" description="Disordered" evidence="1">
    <location>
        <begin position="141"/>
        <end position="165"/>
    </location>
</feature>
<accession>A0A9W9K1E9</accession>
<evidence type="ECO:0000256" key="1">
    <source>
        <dbReference type="SAM" id="MobiDB-lite"/>
    </source>
</evidence>
<organism evidence="2 3">
    <name type="scientific">Penicillium argentinense</name>
    <dbReference type="NCBI Taxonomy" id="1131581"/>
    <lineage>
        <taxon>Eukaryota</taxon>
        <taxon>Fungi</taxon>
        <taxon>Dikarya</taxon>
        <taxon>Ascomycota</taxon>
        <taxon>Pezizomycotina</taxon>
        <taxon>Eurotiomycetes</taxon>
        <taxon>Eurotiomycetidae</taxon>
        <taxon>Eurotiales</taxon>
        <taxon>Aspergillaceae</taxon>
        <taxon>Penicillium</taxon>
    </lineage>
</organism>
<keyword evidence="3" id="KW-1185">Reference proteome</keyword>
<feature type="compositionally biased region" description="Basic and acidic residues" evidence="1">
    <location>
        <begin position="828"/>
        <end position="837"/>
    </location>
</feature>
<feature type="compositionally biased region" description="Basic and acidic residues" evidence="1">
    <location>
        <begin position="298"/>
        <end position="319"/>
    </location>
</feature>
<feature type="compositionally biased region" description="Polar residues" evidence="1">
    <location>
        <begin position="811"/>
        <end position="826"/>
    </location>
</feature>
<feature type="compositionally biased region" description="Basic and acidic residues" evidence="1">
    <location>
        <begin position="765"/>
        <end position="778"/>
    </location>
</feature>
<dbReference type="Pfam" id="PF10336">
    <property type="entry name" value="DUF2420"/>
    <property type="match status" value="1"/>
</dbReference>